<dbReference type="SUPFAM" id="SSF53067">
    <property type="entry name" value="Actin-like ATPase domain"/>
    <property type="match status" value="1"/>
</dbReference>
<dbReference type="InterPro" id="IPR043129">
    <property type="entry name" value="ATPase_NBD"/>
</dbReference>
<keyword evidence="3" id="KW-1185">Reference proteome</keyword>
<dbReference type="NCBIfam" id="TIGR03725">
    <property type="entry name" value="T6A_YeaZ"/>
    <property type="match status" value="1"/>
</dbReference>
<protein>
    <submittedName>
        <fullName evidence="2">tRNA (Adenosine(37)-N6)-threonylcarbamoyltransferase complex dimerization subunit type 1 TsaB</fullName>
    </submittedName>
</protein>
<gene>
    <name evidence="2" type="primary">tsaB</name>
    <name evidence="2" type="ORF">CWD77_12710</name>
</gene>
<dbReference type="CDD" id="cd24032">
    <property type="entry name" value="ASKHA_NBD_TsaB"/>
    <property type="match status" value="1"/>
</dbReference>
<accession>A0A2N0VFI8</accession>
<evidence type="ECO:0000313" key="3">
    <source>
        <dbReference type="Proteomes" id="UP000233398"/>
    </source>
</evidence>
<dbReference type="Proteomes" id="UP000233398">
    <property type="component" value="Unassembled WGS sequence"/>
</dbReference>
<dbReference type="Pfam" id="PF00814">
    <property type="entry name" value="TsaD"/>
    <property type="match status" value="1"/>
</dbReference>
<feature type="domain" description="Gcp-like" evidence="1">
    <location>
        <begin position="36"/>
        <end position="132"/>
    </location>
</feature>
<dbReference type="GO" id="GO:0002949">
    <property type="term" value="P:tRNA threonylcarbamoyladenosine modification"/>
    <property type="evidence" value="ECO:0007669"/>
    <property type="project" value="InterPro"/>
</dbReference>
<proteinExistence type="predicted"/>
<comment type="caution">
    <text evidence="2">The sequence shown here is derived from an EMBL/GenBank/DDBJ whole genome shotgun (WGS) entry which is preliminary data.</text>
</comment>
<dbReference type="RefSeq" id="WP_101073961.1">
    <property type="nucleotide sequence ID" value="NZ_PISP01000004.1"/>
</dbReference>
<dbReference type="AlphaFoldDB" id="A0A2N0VFI8"/>
<reference evidence="2 3" key="1">
    <citation type="submission" date="2017-11" db="EMBL/GenBank/DDBJ databases">
        <title>Rhodohalobacter 15182 sp. nov., isolated from a salt lake.</title>
        <authorList>
            <person name="Han S."/>
        </authorList>
    </citation>
    <scope>NUCLEOTIDE SEQUENCE [LARGE SCALE GENOMIC DNA]</scope>
    <source>
        <strain evidence="2 3">15182</strain>
    </source>
</reference>
<dbReference type="EMBL" id="PISP01000004">
    <property type="protein sequence ID" value="PKD42908.1"/>
    <property type="molecule type" value="Genomic_DNA"/>
</dbReference>
<sequence length="225" mass="25059">MKNLLAIETSTPVCSVALQTGDGRTKEKRIEGRGVHSEYTVQFIEDLLQRADLNVDDLDAVLFSNGPGSYTGLRIGAALIKGLLFGKDVPLYIYPTLISFACGQLTESSNNRIIHSVIDARRNHLYYQQIKGSSAEATEASALELEQITQKISNGDIVIGTGWDRLEYSEREAVRWIGLEGVSAVSLIYAWNHPKMKRFYKQAEVETFEPEYLTMAQINNSPIKG</sequence>
<dbReference type="Gene3D" id="3.30.420.40">
    <property type="match status" value="2"/>
</dbReference>
<evidence type="ECO:0000259" key="1">
    <source>
        <dbReference type="Pfam" id="PF00814"/>
    </source>
</evidence>
<dbReference type="GO" id="GO:0016740">
    <property type="term" value="F:transferase activity"/>
    <property type="evidence" value="ECO:0007669"/>
    <property type="project" value="UniProtKB-KW"/>
</dbReference>
<dbReference type="InterPro" id="IPR000905">
    <property type="entry name" value="Gcp-like_dom"/>
</dbReference>
<keyword evidence="2" id="KW-0808">Transferase</keyword>
<dbReference type="InterPro" id="IPR022496">
    <property type="entry name" value="T6A_TsaB"/>
</dbReference>
<dbReference type="OrthoDB" id="9784166at2"/>
<name>A0A2N0VFI8_9BACT</name>
<organism evidence="2 3">
    <name type="scientific">Rhodohalobacter barkolensis</name>
    <dbReference type="NCBI Taxonomy" id="2053187"/>
    <lineage>
        <taxon>Bacteria</taxon>
        <taxon>Pseudomonadati</taxon>
        <taxon>Balneolota</taxon>
        <taxon>Balneolia</taxon>
        <taxon>Balneolales</taxon>
        <taxon>Balneolaceae</taxon>
        <taxon>Rhodohalobacter</taxon>
    </lineage>
</organism>
<evidence type="ECO:0000313" key="2">
    <source>
        <dbReference type="EMBL" id="PKD42908.1"/>
    </source>
</evidence>